<dbReference type="RefSeq" id="WP_273638884.1">
    <property type="nucleotide sequence ID" value="NZ_JAQQXP010000001.1"/>
</dbReference>
<evidence type="ECO:0000313" key="4">
    <source>
        <dbReference type="Proteomes" id="UP001218788"/>
    </source>
</evidence>
<protein>
    <submittedName>
        <fullName evidence="3">SDR family oxidoreductase</fullName>
    </submittedName>
</protein>
<comment type="caution">
    <text evidence="3">The sequence shown here is derived from an EMBL/GenBank/DDBJ whole genome shotgun (WGS) entry which is preliminary data.</text>
</comment>
<sequence length="254" mass="26722">MQNLFSLAGKVALITGSTKGIGLSIAQHYAYAGARVVISSRKAEVCEEVAQTLKAEGYEAIAIPCHIGDKAQLEALVARTLDTWGSIDILVCNAATNPVYGPLSELTDAAWDKIMDTNVKSTFWLCNMVLPHMASSGGGTVILLSSIAAIKGNDKIGCYGMSKAAEAALTRNLAVEWGPKNVRVNAIAPGIVVTDFAKALVEDPKRKAMVENQTPLRRLGQPQDIAGIAQFLASDASAYMTGQLLVADGGTTIS</sequence>
<dbReference type="InterPro" id="IPR036291">
    <property type="entry name" value="NAD(P)-bd_dom_sf"/>
</dbReference>
<dbReference type="EMBL" id="JAQQXP010000001">
    <property type="protein sequence ID" value="MDC8830127.1"/>
    <property type="molecule type" value="Genomic_DNA"/>
</dbReference>
<dbReference type="PRINTS" id="PR00081">
    <property type="entry name" value="GDHRDH"/>
</dbReference>
<reference evidence="3 4" key="1">
    <citation type="submission" date="2022-10" db="EMBL/GenBank/DDBJ databases">
        <title>Alteromonas sp. chi3 Genome sequencing.</title>
        <authorList>
            <person name="Park S."/>
        </authorList>
    </citation>
    <scope>NUCLEOTIDE SEQUENCE [LARGE SCALE GENOMIC DNA]</scope>
    <source>
        <strain evidence="4">chi3</strain>
    </source>
</reference>
<dbReference type="Gene3D" id="3.40.50.720">
    <property type="entry name" value="NAD(P)-binding Rossmann-like Domain"/>
    <property type="match status" value="1"/>
</dbReference>
<keyword evidence="4" id="KW-1185">Reference proteome</keyword>
<dbReference type="SMART" id="SM00822">
    <property type="entry name" value="PKS_KR"/>
    <property type="match status" value="1"/>
</dbReference>
<dbReference type="PANTHER" id="PTHR43943:SF2">
    <property type="entry name" value="DEHYDROGENASE_REDUCTASE 4"/>
    <property type="match status" value="1"/>
</dbReference>
<dbReference type="InterPro" id="IPR057326">
    <property type="entry name" value="KR_dom"/>
</dbReference>
<evidence type="ECO:0000256" key="1">
    <source>
        <dbReference type="ARBA" id="ARBA00006484"/>
    </source>
</evidence>
<name>A0ABT5KZD4_9ALTE</name>
<feature type="domain" description="Ketoreductase" evidence="2">
    <location>
        <begin position="10"/>
        <end position="180"/>
    </location>
</feature>
<proteinExistence type="inferred from homology"/>
<evidence type="ECO:0000259" key="2">
    <source>
        <dbReference type="SMART" id="SM00822"/>
    </source>
</evidence>
<dbReference type="SUPFAM" id="SSF51735">
    <property type="entry name" value="NAD(P)-binding Rossmann-fold domains"/>
    <property type="match status" value="1"/>
</dbReference>
<dbReference type="Pfam" id="PF13561">
    <property type="entry name" value="adh_short_C2"/>
    <property type="match status" value="1"/>
</dbReference>
<dbReference type="InterPro" id="IPR002347">
    <property type="entry name" value="SDR_fam"/>
</dbReference>
<dbReference type="PANTHER" id="PTHR43943">
    <property type="entry name" value="DEHYDROGENASE/REDUCTASE (SDR FAMILY) MEMBER 4"/>
    <property type="match status" value="1"/>
</dbReference>
<dbReference type="NCBIfam" id="NF005559">
    <property type="entry name" value="PRK07231.1"/>
    <property type="match status" value="1"/>
</dbReference>
<gene>
    <name evidence="3" type="ORF">OIK42_05050</name>
</gene>
<comment type="similarity">
    <text evidence="1">Belongs to the short-chain dehydrogenases/reductases (SDR) family.</text>
</comment>
<evidence type="ECO:0000313" key="3">
    <source>
        <dbReference type="EMBL" id="MDC8830127.1"/>
    </source>
</evidence>
<dbReference type="PRINTS" id="PR00080">
    <property type="entry name" value="SDRFAMILY"/>
</dbReference>
<dbReference type="Proteomes" id="UP001218788">
    <property type="component" value="Unassembled WGS sequence"/>
</dbReference>
<organism evidence="3 4">
    <name type="scientific">Alteromonas gilva</name>
    <dbReference type="NCBI Taxonomy" id="2987522"/>
    <lineage>
        <taxon>Bacteria</taxon>
        <taxon>Pseudomonadati</taxon>
        <taxon>Pseudomonadota</taxon>
        <taxon>Gammaproteobacteria</taxon>
        <taxon>Alteromonadales</taxon>
        <taxon>Alteromonadaceae</taxon>
        <taxon>Alteromonas/Salinimonas group</taxon>
        <taxon>Alteromonas</taxon>
    </lineage>
</organism>
<accession>A0ABT5KZD4</accession>